<name>A0A0B7G033_THACB</name>
<dbReference type="Proteomes" id="UP000059188">
    <property type="component" value="Unassembled WGS sequence"/>
</dbReference>
<dbReference type="STRING" id="1108050.A0A0B7G033"/>
<dbReference type="EMBL" id="LN679106">
    <property type="protein sequence ID" value="CEL62459.1"/>
    <property type="molecule type" value="Genomic_DNA"/>
</dbReference>
<dbReference type="PANTHER" id="PTHR14187">
    <property type="entry name" value="ALPHA KINASE/ELONGATION FACTOR 2 KINASE"/>
    <property type="match status" value="1"/>
</dbReference>
<accession>A0A0B7G033</accession>
<dbReference type="AlphaFoldDB" id="A0A0B7G033"/>
<organism evidence="1 2">
    <name type="scientific">Thanatephorus cucumeris (strain AG1-IB / isolate 7/3/14)</name>
    <name type="common">Lettuce bottom rot fungus</name>
    <name type="synonym">Rhizoctonia solani</name>
    <dbReference type="NCBI Taxonomy" id="1108050"/>
    <lineage>
        <taxon>Eukaryota</taxon>
        <taxon>Fungi</taxon>
        <taxon>Dikarya</taxon>
        <taxon>Basidiomycota</taxon>
        <taxon>Agaricomycotina</taxon>
        <taxon>Agaricomycetes</taxon>
        <taxon>Cantharellales</taxon>
        <taxon>Ceratobasidiaceae</taxon>
        <taxon>Rhizoctonia</taxon>
        <taxon>Rhizoctonia solani AG-1</taxon>
    </lineage>
</organism>
<dbReference type="SUPFAM" id="SSF53067">
    <property type="entry name" value="Actin-like ATPase domain"/>
    <property type="match status" value="1"/>
</dbReference>
<evidence type="ECO:0000313" key="2">
    <source>
        <dbReference type="Proteomes" id="UP000059188"/>
    </source>
</evidence>
<protein>
    <recommendedName>
        <fullName evidence="3">Heat shock 70 kDa protein 12A</fullName>
    </recommendedName>
</protein>
<proteinExistence type="predicted"/>
<evidence type="ECO:0008006" key="3">
    <source>
        <dbReference type="Google" id="ProtNLM"/>
    </source>
</evidence>
<dbReference type="InterPro" id="IPR043129">
    <property type="entry name" value="ATPase_NBD"/>
</dbReference>
<dbReference type="CDD" id="cd10170">
    <property type="entry name" value="ASKHA_NBD_HSP70"/>
    <property type="match status" value="1"/>
</dbReference>
<dbReference type="OrthoDB" id="3222367at2759"/>
<sequence length="569" mass="63097">MSGPFDSPWKGKNKILLSIDIGLTHSTVSFVYLEKGVKPTLHTVREWPGEEGDKSASVVPTIAWYDITNKAVAIGAEACLHRIEERAKDEGWFLAKEFKTHLYPEDATNQPNQKINALPFGVSLGQIYSDFLGYLLDHTKSYFEDHIIDGAQIWESYKETMEVVMSYPDGWGAREQSFLRDAAMRAGLSTVDMGLSNIRFLTDAWASAYYCLYNVTLTSKPKTGDVLLLCDARDATTSISLHRVDLTNPIPKMSTCDLQYLKIGLTSVDAAAENHIRQTMGCAGISPKDVDEFARAGTEDFKKNVKFTFGNEKKEYPVQVSNAQYNNSALKTRRGRMALPGAVVASFFGSFVEAVVHEAIDRLIKGTVHIFLLGYFGNSPYLQRVISDRYEPGGHRVTTLAINSASRAIAYGALISDFSAGAGCRPHRSLGIETSCGSWLEIAAKGVLVNPGTEIKKPVSLKYPTSNPELNDLELRFLTYTKVAEVAQTRDAKGVLLNGFSKWFVLSANLSPLSKALVRTLGTNNVIHWRLNFHVCVRFGEKGLEAYLEWEEKGGRQTSPATIWPDYEL</sequence>
<keyword evidence="2" id="KW-1185">Reference proteome</keyword>
<evidence type="ECO:0000313" key="1">
    <source>
        <dbReference type="EMBL" id="CEL62459.1"/>
    </source>
</evidence>
<dbReference type="Gene3D" id="3.30.420.40">
    <property type="match status" value="1"/>
</dbReference>
<dbReference type="PANTHER" id="PTHR14187:SF5">
    <property type="entry name" value="HEAT SHOCK 70 KDA PROTEIN 12A"/>
    <property type="match status" value="1"/>
</dbReference>
<reference evidence="1 2" key="1">
    <citation type="submission" date="2014-11" db="EMBL/GenBank/DDBJ databases">
        <authorList>
            <person name="Wibberg Daniel"/>
        </authorList>
    </citation>
    <scope>NUCLEOTIDE SEQUENCE [LARGE SCALE GENOMIC DNA]</scope>
    <source>
        <strain evidence="1">Rhizoctonia solani AG1-IB 7/3/14</strain>
    </source>
</reference>
<gene>
    <name evidence="1" type="ORF">RSOLAG1IB_04815</name>
</gene>